<dbReference type="Proteomes" id="UP000638648">
    <property type="component" value="Unassembled WGS sequence"/>
</dbReference>
<reference evidence="1" key="1">
    <citation type="submission" date="2020-10" db="EMBL/GenBank/DDBJ databases">
        <title>Sequencing the genomes of 1000 actinobacteria strains.</title>
        <authorList>
            <person name="Klenk H.-P."/>
        </authorList>
    </citation>
    <scope>NUCLEOTIDE SEQUENCE</scope>
    <source>
        <strain evidence="1">DSM 45354</strain>
    </source>
</reference>
<proteinExistence type="predicted"/>
<dbReference type="EMBL" id="JADBEM010000001">
    <property type="protein sequence ID" value="MBE1608988.1"/>
    <property type="molecule type" value="Genomic_DNA"/>
</dbReference>
<dbReference type="RefSeq" id="WP_192752653.1">
    <property type="nucleotide sequence ID" value="NZ_BAABJL010000273.1"/>
</dbReference>
<protein>
    <submittedName>
        <fullName evidence="1">Uncharacterized protein</fullName>
    </submittedName>
</protein>
<keyword evidence="2" id="KW-1185">Reference proteome</keyword>
<sequence>MTRERLADAGLLRGFDRADVQGRLASTYLNAARATTSRDAGHVVAYPLTHRWGTHA</sequence>
<comment type="caution">
    <text evidence="1">The sequence shown here is derived from an EMBL/GenBank/DDBJ whole genome shotgun (WGS) entry which is preliminary data.</text>
</comment>
<accession>A0A927RMJ6</accession>
<dbReference type="AlphaFoldDB" id="A0A927RMJ6"/>
<gene>
    <name evidence="1" type="ORF">HEB94_005836</name>
</gene>
<evidence type="ECO:0000313" key="1">
    <source>
        <dbReference type="EMBL" id="MBE1608988.1"/>
    </source>
</evidence>
<evidence type="ECO:0000313" key="2">
    <source>
        <dbReference type="Proteomes" id="UP000638648"/>
    </source>
</evidence>
<name>A0A927RMJ6_9ACTN</name>
<organism evidence="1 2">
    <name type="scientific">Actinopolymorpha pittospori</name>
    <dbReference type="NCBI Taxonomy" id="648752"/>
    <lineage>
        <taxon>Bacteria</taxon>
        <taxon>Bacillati</taxon>
        <taxon>Actinomycetota</taxon>
        <taxon>Actinomycetes</taxon>
        <taxon>Propionibacteriales</taxon>
        <taxon>Actinopolymorphaceae</taxon>
        <taxon>Actinopolymorpha</taxon>
    </lineage>
</organism>